<keyword evidence="2" id="KW-1185">Reference proteome</keyword>
<gene>
    <name evidence="1" type="ORF">GCM10007425_13380</name>
</gene>
<dbReference type="Proteomes" id="UP000616608">
    <property type="component" value="Unassembled WGS sequence"/>
</dbReference>
<sequence>MFCRKRGISTSGSKVEISNRIEIFIQTGEIKAVRTPSLQETRANNSLAINHILTFIQPIPL</sequence>
<dbReference type="AlphaFoldDB" id="A0A917LG54"/>
<reference evidence="1" key="1">
    <citation type="journal article" date="2014" name="Int. J. Syst. Evol. Microbiol.">
        <title>Complete genome sequence of Corynebacterium casei LMG S-19264T (=DSM 44701T), isolated from a smear-ripened cheese.</title>
        <authorList>
            <consortium name="US DOE Joint Genome Institute (JGI-PGF)"/>
            <person name="Walter F."/>
            <person name="Albersmeier A."/>
            <person name="Kalinowski J."/>
            <person name="Ruckert C."/>
        </authorList>
    </citation>
    <scope>NUCLEOTIDE SEQUENCE</scope>
    <source>
        <strain evidence="1">CGMCC 1.15760</strain>
    </source>
</reference>
<protein>
    <recommendedName>
        <fullName evidence="3">SAP domain-containing protein</fullName>
    </recommendedName>
</protein>
<organism evidence="1 2">
    <name type="scientific">Lysinibacillus alkalisoli</name>
    <dbReference type="NCBI Taxonomy" id="1911548"/>
    <lineage>
        <taxon>Bacteria</taxon>
        <taxon>Bacillati</taxon>
        <taxon>Bacillota</taxon>
        <taxon>Bacilli</taxon>
        <taxon>Bacillales</taxon>
        <taxon>Bacillaceae</taxon>
        <taxon>Lysinibacillus</taxon>
    </lineage>
</organism>
<evidence type="ECO:0000313" key="1">
    <source>
        <dbReference type="EMBL" id="GGG20306.1"/>
    </source>
</evidence>
<evidence type="ECO:0008006" key="3">
    <source>
        <dbReference type="Google" id="ProtNLM"/>
    </source>
</evidence>
<dbReference type="RefSeq" id="WP_373286133.1">
    <property type="nucleotide sequence ID" value="NZ_BMJT01000004.1"/>
</dbReference>
<reference evidence="1" key="2">
    <citation type="submission" date="2020-09" db="EMBL/GenBank/DDBJ databases">
        <authorList>
            <person name="Sun Q."/>
            <person name="Zhou Y."/>
        </authorList>
    </citation>
    <scope>NUCLEOTIDE SEQUENCE</scope>
    <source>
        <strain evidence="1">CGMCC 1.15760</strain>
    </source>
</reference>
<dbReference type="EMBL" id="BMJT01000004">
    <property type="protein sequence ID" value="GGG20306.1"/>
    <property type="molecule type" value="Genomic_DNA"/>
</dbReference>
<dbReference type="Pfam" id="PF18953">
    <property type="entry name" value="SAP_new25"/>
    <property type="match status" value="1"/>
</dbReference>
<name>A0A917LG54_9BACI</name>
<accession>A0A917LG54</accession>
<evidence type="ECO:0000313" key="2">
    <source>
        <dbReference type="Proteomes" id="UP000616608"/>
    </source>
</evidence>
<comment type="caution">
    <text evidence="1">The sequence shown here is derived from an EMBL/GenBank/DDBJ whole genome shotgun (WGS) entry which is preliminary data.</text>
</comment>
<proteinExistence type="predicted"/>